<gene>
    <name evidence="2" type="ORF">NMOB1V02_LOCUS4479</name>
</gene>
<evidence type="ECO:0000256" key="1">
    <source>
        <dbReference type="SAM" id="MobiDB-lite"/>
    </source>
</evidence>
<organism evidence="2">
    <name type="scientific">Notodromas monacha</name>
    <dbReference type="NCBI Taxonomy" id="399045"/>
    <lineage>
        <taxon>Eukaryota</taxon>
        <taxon>Metazoa</taxon>
        <taxon>Ecdysozoa</taxon>
        <taxon>Arthropoda</taxon>
        <taxon>Crustacea</taxon>
        <taxon>Oligostraca</taxon>
        <taxon>Ostracoda</taxon>
        <taxon>Podocopa</taxon>
        <taxon>Podocopida</taxon>
        <taxon>Cypridocopina</taxon>
        <taxon>Cypridoidea</taxon>
        <taxon>Cyprididae</taxon>
        <taxon>Notodromas</taxon>
    </lineage>
</organism>
<sequence length="103" mass="10987">MCSCDTLTHTTGQPVHQHPCQSDCVLLAGDRDHSPHQRESSPSRQIPHLRDGARDSQHMCDCGCPQRAFPLAANAHNGTVGETSLSANSAKASRHEAASLPHG</sequence>
<protein>
    <submittedName>
        <fullName evidence="2">Uncharacterized protein</fullName>
    </submittedName>
</protein>
<evidence type="ECO:0000313" key="3">
    <source>
        <dbReference type="Proteomes" id="UP000678499"/>
    </source>
</evidence>
<reference evidence="2" key="1">
    <citation type="submission" date="2020-11" db="EMBL/GenBank/DDBJ databases">
        <authorList>
            <person name="Tran Van P."/>
        </authorList>
    </citation>
    <scope>NUCLEOTIDE SEQUENCE</scope>
</reference>
<feature type="compositionally biased region" description="Polar residues" evidence="1">
    <location>
        <begin position="78"/>
        <end position="91"/>
    </location>
</feature>
<dbReference type="AlphaFoldDB" id="A0A7R9GDF7"/>
<keyword evidence="3" id="KW-1185">Reference proteome</keyword>
<dbReference type="EMBL" id="OA882728">
    <property type="protein sequence ID" value="CAD7276728.1"/>
    <property type="molecule type" value="Genomic_DNA"/>
</dbReference>
<evidence type="ECO:0000313" key="2">
    <source>
        <dbReference type="EMBL" id="CAD7276728.1"/>
    </source>
</evidence>
<accession>A0A7R9GDF7</accession>
<feature type="region of interest" description="Disordered" evidence="1">
    <location>
        <begin position="28"/>
        <end position="55"/>
    </location>
</feature>
<feature type="compositionally biased region" description="Basic and acidic residues" evidence="1">
    <location>
        <begin position="29"/>
        <end position="41"/>
    </location>
</feature>
<dbReference type="EMBL" id="CAJPEX010000691">
    <property type="protein sequence ID" value="CAG0916880.1"/>
    <property type="molecule type" value="Genomic_DNA"/>
</dbReference>
<proteinExistence type="predicted"/>
<name>A0A7R9GDF7_9CRUS</name>
<feature type="region of interest" description="Disordered" evidence="1">
    <location>
        <begin position="78"/>
        <end position="103"/>
    </location>
</feature>
<dbReference type="Proteomes" id="UP000678499">
    <property type="component" value="Unassembled WGS sequence"/>
</dbReference>